<dbReference type="EMBL" id="BBTG02000042">
    <property type="protein sequence ID" value="GAO16831.1"/>
    <property type="molecule type" value="Genomic_DNA"/>
</dbReference>
<reference evidence="3" key="1">
    <citation type="journal article" date="2016" name="Genome Announc.">
        <title>Genome sequence of Ustilaginoidea virens IPU010, a rice pathogenic fungus causing false smut.</title>
        <authorList>
            <person name="Kumagai T."/>
            <person name="Ishii T."/>
            <person name="Terai G."/>
            <person name="Umemura M."/>
            <person name="Machida M."/>
            <person name="Asai K."/>
        </authorList>
    </citation>
    <scope>NUCLEOTIDE SEQUENCE [LARGE SCALE GENOMIC DNA]</scope>
    <source>
        <strain evidence="3">IPU010</strain>
    </source>
</reference>
<comment type="caution">
    <text evidence="2">The sequence shown here is derived from an EMBL/GenBank/DDBJ whole genome shotgun (WGS) entry which is preliminary data.</text>
</comment>
<accession>A0A1B5L2X2</accession>
<sequence>MAKKSTHRTAPQVVAIAGTPQPQKPIDACGKPGRRRNPCTSYPGQAAASETSVRFWRLPIGLGANGGLTPRRHDAQPKTAGRLCFASPPSTSPPSTCRGKWQVASGKRQVASGKWQVASGKWQVPGKAGKAGKAADWQVEERRLPTPWFVVGFAHPSLAVDLRRQLEPIHRSLL</sequence>
<evidence type="ECO:0000313" key="2">
    <source>
        <dbReference type="EMBL" id="GAO16831.1"/>
    </source>
</evidence>
<protein>
    <submittedName>
        <fullName evidence="2">Uncharacterized protein</fullName>
    </submittedName>
</protein>
<feature type="region of interest" description="Disordered" evidence="1">
    <location>
        <begin position="1"/>
        <end position="45"/>
    </location>
</feature>
<organism evidence="2 3">
    <name type="scientific">Ustilaginoidea virens</name>
    <name type="common">Rice false smut fungus</name>
    <name type="synonym">Villosiclava virens</name>
    <dbReference type="NCBI Taxonomy" id="1159556"/>
    <lineage>
        <taxon>Eukaryota</taxon>
        <taxon>Fungi</taxon>
        <taxon>Dikarya</taxon>
        <taxon>Ascomycota</taxon>
        <taxon>Pezizomycotina</taxon>
        <taxon>Sordariomycetes</taxon>
        <taxon>Hypocreomycetidae</taxon>
        <taxon>Hypocreales</taxon>
        <taxon>Clavicipitaceae</taxon>
        <taxon>Ustilaginoidea</taxon>
    </lineage>
</organism>
<dbReference type="AlphaFoldDB" id="A0A1B5L2X2"/>
<proteinExistence type="predicted"/>
<dbReference type="Proteomes" id="UP000054053">
    <property type="component" value="Unassembled WGS sequence"/>
</dbReference>
<gene>
    <name evidence="2" type="ORF">UVI_02053700</name>
</gene>
<name>A0A1B5L2X2_USTVR</name>
<evidence type="ECO:0000256" key="1">
    <source>
        <dbReference type="SAM" id="MobiDB-lite"/>
    </source>
</evidence>
<evidence type="ECO:0000313" key="3">
    <source>
        <dbReference type="Proteomes" id="UP000054053"/>
    </source>
</evidence>